<comment type="similarity">
    <text evidence="2">Belongs to the EAF7 family.</text>
</comment>
<organism evidence="8 9">
    <name type="scientific">Tribolium castaneum</name>
    <name type="common">Red flour beetle</name>
    <dbReference type="NCBI Taxonomy" id="7070"/>
    <lineage>
        <taxon>Eukaryota</taxon>
        <taxon>Metazoa</taxon>
        <taxon>Ecdysozoa</taxon>
        <taxon>Arthropoda</taxon>
        <taxon>Hexapoda</taxon>
        <taxon>Insecta</taxon>
        <taxon>Pterygota</taxon>
        <taxon>Neoptera</taxon>
        <taxon>Endopterygota</taxon>
        <taxon>Coleoptera</taxon>
        <taxon>Polyphaga</taxon>
        <taxon>Cucujiformia</taxon>
        <taxon>Tenebrionidae</taxon>
        <taxon>Tenebrionidae incertae sedis</taxon>
        <taxon>Tribolium</taxon>
    </lineage>
</organism>
<dbReference type="GO" id="GO:0006325">
    <property type="term" value="P:chromatin organization"/>
    <property type="evidence" value="ECO:0007669"/>
    <property type="project" value="UniProtKB-KW"/>
</dbReference>
<keyword evidence="6" id="KW-0539">Nucleus</keyword>
<feature type="compositionally biased region" description="Basic and acidic residues" evidence="7">
    <location>
        <begin position="171"/>
        <end position="186"/>
    </location>
</feature>
<evidence type="ECO:0000313" key="9">
    <source>
        <dbReference type="Proteomes" id="UP000007266"/>
    </source>
</evidence>
<proteinExistence type="inferred from homology"/>
<dbReference type="InterPro" id="IPR012423">
    <property type="entry name" value="Eaf7/MRGBP"/>
</dbReference>
<dbReference type="STRING" id="7070.D6WSB9"/>
<reference evidence="8 9" key="2">
    <citation type="journal article" date="2010" name="Nucleic Acids Res.">
        <title>BeetleBase in 2010: revisions to provide comprehensive genomic information for Tribolium castaneum.</title>
        <authorList>
            <person name="Kim H.S."/>
            <person name="Murphy T."/>
            <person name="Xia J."/>
            <person name="Caragea D."/>
            <person name="Park Y."/>
            <person name="Beeman R.W."/>
            <person name="Lorenzen M.D."/>
            <person name="Butcher S."/>
            <person name="Manak J.R."/>
            <person name="Brown S.J."/>
        </authorList>
    </citation>
    <scope>GENOME REANNOTATION</scope>
    <source>
        <strain evidence="8 9">Georgia GA2</strain>
    </source>
</reference>
<comment type="subcellular location">
    <subcellularLocation>
        <location evidence="1">Nucleus</location>
    </subcellularLocation>
</comment>
<evidence type="ECO:0000256" key="5">
    <source>
        <dbReference type="ARBA" id="ARBA00023163"/>
    </source>
</evidence>
<accession>D6WSB9</accession>
<keyword evidence="9" id="KW-1185">Reference proteome</keyword>
<keyword evidence="3" id="KW-0156">Chromatin regulator</keyword>
<feature type="compositionally biased region" description="Basic and acidic residues" evidence="7">
    <location>
        <begin position="103"/>
        <end position="161"/>
    </location>
</feature>
<evidence type="ECO:0000256" key="2">
    <source>
        <dbReference type="ARBA" id="ARBA00007117"/>
    </source>
</evidence>
<sequence length="222" mass="24922">MIKGPMDEIEWNVAHEGQLLEAMVGHKPVGVNKYFQMACICDKFADSCQKEINSDKVWAHLETMYNLEALDESESIPFPNSEKEFTLPDSDFGSLIVKKEEDKKLAQKGRETPKSLKELRKDEKTPVRSSKEVPRRDSKDSKDKTPVSAKKEIKKEAEKSKSKGKSNSSTPREENKAKAKSDDTPKLTKRPTRGSSKPDDSSSSGKSSPITVTPPVTKRRRI</sequence>
<gene>
    <name evidence="8" type="primary">AUGUSTUS-3.0.2_09536</name>
    <name evidence="8" type="ORF">TcasGA2_TC009536</name>
</gene>
<dbReference type="PANTHER" id="PTHR13581">
    <property type="entry name" value="MRG-BINDING PROTEIN"/>
    <property type="match status" value="1"/>
</dbReference>
<protein>
    <submittedName>
        <fullName evidence="8">Uncharacterized protein</fullName>
    </submittedName>
</protein>
<dbReference type="GO" id="GO:0005634">
    <property type="term" value="C:nucleus"/>
    <property type="evidence" value="ECO:0007669"/>
    <property type="project" value="UniProtKB-SubCell"/>
</dbReference>
<evidence type="ECO:0000256" key="3">
    <source>
        <dbReference type="ARBA" id="ARBA00022853"/>
    </source>
</evidence>
<dbReference type="EMBL" id="KQ971352">
    <property type="protein sequence ID" value="EFA06618.2"/>
    <property type="molecule type" value="Genomic_DNA"/>
</dbReference>
<evidence type="ECO:0000256" key="4">
    <source>
        <dbReference type="ARBA" id="ARBA00023015"/>
    </source>
</evidence>
<dbReference type="FunCoup" id="D6WSB9">
    <property type="interactions" value="581"/>
</dbReference>
<dbReference type="KEGG" id="tca:659531"/>
<dbReference type="HOGENOM" id="CLU_080546_2_1_1"/>
<keyword evidence="4" id="KW-0805">Transcription regulation</keyword>
<name>D6WSB9_TRICA</name>
<evidence type="ECO:0000256" key="1">
    <source>
        <dbReference type="ARBA" id="ARBA00004123"/>
    </source>
</evidence>
<dbReference type="eggNOG" id="KOG4051">
    <property type="taxonomic scope" value="Eukaryota"/>
</dbReference>
<dbReference type="AlphaFoldDB" id="D6WSB9"/>
<dbReference type="InParanoid" id="D6WSB9"/>
<dbReference type="GO" id="GO:0035267">
    <property type="term" value="C:NuA4 histone acetyltransferase complex"/>
    <property type="evidence" value="ECO:0000318"/>
    <property type="project" value="GO_Central"/>
</dbReference>
<keyword evidence="5" id="KW-0804">Transcription</keyword>
<dbReference type="Pfam" id="PF07904">
    <property type="entry name" value="Eaf7"/>
    <property type="match status" value="1"/>
</dbReference>
<evidence type="ECO:0000256" key="7">
    <source>
        <dbReference type="SAM" id="MobiDB-lite"/>
    </source>
</evidence>
<dbReference type="GO" id="GO:0006357">
    <property type="term" value="P:regulation of transcription by RNA polymerase II"/>
    <property type="evidence" value="ECO:0000318"/>
    <property type="project" value="GO_Central"/>
</dbReference>
<dbReference type="Proteomes" id="UP000007266">
    <property type="component" value="Linkage group 7"/>
</dbReference>
<feature type="region of interest" description="Disordered" evidence="7">
    <location>
        <begin position="103"/>
        <end position="222"/>
    </location>
</feature>
<evidence type="ECO:0000256" key="6">
    <source>
        <dbReference type="ARBA" id="ARBA00023242"/>
    </source>
</evidence>
<dbReference type="OrthoDB" id="5595141at2759"/>
<dbReference type="OMA" id="MNGHKPV"/>
<reference evidence="8 9" key="1">
    <citation type="journal article" date="2008" name="Nature">
        <title>The genome of the model beetle and pest Tribolium castaneum.</title>
        <authorList>
            <consortium name="Tribolium Genome Sequencing Consortium"/>
            <person name="Richards S."/>
            <person name="Gibbs R.A."/>
            <person name="Weinstock G.M."/>
            <person name="Brown S.J."/>
            <person name="Denell R."/>
            <person name="Beeman R.W."/>
            <person name="Gibbs R."/>
            <person name="Beeman R.W."/>
            <person name="Brown S.J."/>
            <person name="Bucher G."/>
            <person name="Friedrich M."/>
            <person name="Grimmelikhuijzen C.J."/>
            <person name="Klingler M."/>
            <person name="Lorenzen M."/>
            <person name="Richards S."/>
            <person name="Roth S."/>
            <person name="Schroder R."/>
            <person name="Tautz D."/>
            <person name="Zdobnov E.M."/>
            <person name="Muzny D."/>
            <person name="Gibbs R.A."/>
            <person name="Weinstock G.M."/>
            <person name="Attaway T."/>
            <person name="Bell S."/>
            <person name="Buhay C.J."/>
            <person name="Chandrabose M.N."/>
            <person name="Chavez D."/>
            <person name="Clerk-Blankenburg K.P."/>
            <person name="Cree A."/>
            <person name="Dao M."/>
            <person name="Davis C."/>
            <person name="Chacko J."/>
            <person name="Dinh H."/>
            <person name="Dugan-Rocha S."/>
            <person name="Fowler G."/>
            <person name="Garner T.T."/>
            <person name="Garnes J."/>
            <person name="Gnirke A."/>
            <person name="Hawes A."/>
            <person name="Hernandez J."/>
            <person name="Hines S."/>
            <person name="Holder M."/>
            <person name="Hume J."/>
            <person name="Jhangiani S.N."/>
            <person name="Joshi V."/>
            <person name="Khan Z.M."/>
            <person name="Jackson L."/>
            <person name="Kovar C."/>
            <person name="Kowis A."/>
            <person name="Lee S."/>
            <person name="Lewis L.R."/>
            <person name="Margolis J."/>
            <person name="Morgan M."/>
            <person name="Nazareth L.V."/>
            <person name="Nguyen N."/>
            <person name="Okwuonu G."/>
            <person name="Parker D."/>
            <person name="Richards S."/>
            <person name="Ruiz S.J."/>
            <person name="Santibanez J."/>
            <person name="Savard J."/>
            <person name="Scherer S.E."/>
            <person name="Schneider B."/>
            <person name="Sodergren E."/>
            <person name="Tautz D."/>
            <person name="Vattahil S."/>
            <person name="Villasana D."/>
            <person name="White C.S."/>
            <person name="Wright R."/>
            <person name="Park Y."/>
            <person name="Beeman R.W."/>
            <person name="Lord J."/>
            <person name="Oppert B."/>
            <person name="Lorenzen M."/>
            <person name="Brown S."/>
            <person name="Wang L."/>
            <person name="Savard J."/>
            <person name="Tautz D."/>
            <person name="Richards S."/>
            <person name="Weinstock G."/>
            <person name="Gibbs R.A."/>
            <person name="Liu Y."/>
            <person name="Worley K."/>
            <person name="Weinstock G."/>
            <person name="Elsik C.G."/>
            <person name="Reese J.T."/>
            <person name="Elhaik E."/>
            <person name="Landan G."/>
            <person name="Graur D."/>
            <person name="Arensburger P."/>
            <person name="Atkinson P."/>
            <person name="Beeman R.W."/>
            <person name="Beidler J."/>
            <person name="Brown S.J."/>
            <person name="Demuth J.P."/>
            <person name="Drury D.W."/>
            <person name="Du Y.Z."/>
            <person name="Fujiwara H."/>
            <person name="Lorenzen M."/>
            <person name="Maselli V."/>
            <person name="Osanai M."/>
            <person name="Park Y."/>
            <person name="Robertson H.M."/>
            <person name="Tu Z."/>
            <person name="Wang J.J."/>
            <person name="Wang S."/>
            <person name="Richards S."/>
            <person name="Song H."/>
            <person name="Zhang L."/>
            <person name="Sodergren E."/>
            <person name="Werner D."/>
            <person name="Stanke M."/>
            <person name="Morgenstern B."/>
            <person name="Solovyev V."/>
            <person name="Kosarev P."/>
            <person name="Brown G."/>
            <person name="Chen H.C."/>
            <person name="Ermolaeva O."/>
            <person name="Hlavina W."/>
            <person name="Kapustin Y."/>
            <person name="Kiryutin B."/>
            <person name="Kitts P."/>
            <person name="Maglott D."/>
            <person name="Pruitt K."/>
            <person name="Sapojnikov V."/>
            <person name="Souvorov A."/>
            <person name="Mackey A.J."/>
            <person name="Waterhouse R.M."/>
            <person name="Wyder S."/>
            <person name="Zdobnov E.M."/>
            <person name="Zdobnov E.M."/>
            <person name="Wyder S."/>
            <person name="Kriventseva E.V."/>
            <person name="Kadowaki T."/>
            <person name="Bork P."/>
            <person name="Aranda M."/>
            <person name="Bao R."/>
            <person name="Beermann A."/>
            <person name="Berns N."/>
            <person name="Bolognesi R."/>
            <person name="Bonneton F."/>
            <person name="Bopp D."/>
            <person name="Brown S.J."/>
            <person name="Bucher G."/>
            <person name="Butts T."/>
            <person name="Chaumot A."/>
            <person name="Denell R.E."/>
            <person name="Ferrier D.E."/>
            <person name="Friedrich M."/>
            <person name="Gordon C.M."/>
            <person name="Jindra M."/>
            <person name="Klingler M."/>
            <person name="Lan Q."/>
            <person name="Lattorff H.M."/>
            <person name="Laudet V."/>
            <person name="von Levetsow C."/>
            <person name="Liu Z."/>
            <person name="Lutz R."/>
            <person name="Lynch J.A."/>
            <person name="da Fonseca R.N."/>
            <person name="Posnien N."/>
            <person name="Reuter R."/>
            <person name="Roth S."/>
            <person name="Savard J."/>
            <person name="Schinko J.B."/>
            <person name="Schmitt C."/>
            <person name="Schoppmeier M."/>
            <person name="Schroder R."/>
            <person name="Shippy T.D."/>
            <person name="Simonnet F."/>
            <person name="Marques-Souza H."/>
            <person name="Tautz D."/>
            <person name="Tomoyasu Y."/>
            <person name="Trauner J."/>
            <person name="Van der Zee M."/>
            <person name="Vervoort M."/>
            <person name="Wittkopp N."/>
            <person name="Wimmer E.A."/>
            <person name="Yang X."/>
            <person name="Jones A.K."/>
            <person name="Sattelle D.B."/>
            <person name="Ebert P.R."/>
            <person name="Nelson D."/>
            <person name="Scott J.G."/>
            <person name="Beeman R.W."/>
            <person name="Muthukrishnan S."/>
            <person name="Kramer K.J."/>
            <person name="Arakane Y."/>
            <person name="Beeman R.W."/>
            <person name="Zhu Q."/>
            <person name="Hogenkamp D."/>
            <person name="Dixit R."/>
            <person name="Oppert B."/>
            <person name="Jiang H."/>
            <person name="Zou Z."/>
            <person name="Marshall J."/>
            <person name="Elpidina E."/>
            <person name="Vinokurov K."/>
            <person name="Oppert C."/>
            <person name="Zou Z."/>
            <person name="Evans J."/>
            <person name="Lu Z."/>
            <person name="Zhao P."/>
            <person name="Sumathipala N."/>
            <person name="Altincicek B."/>
            <person name="Vilcinskas A."/>
            <person name="Williams M."/>
            <person name="Hultmark D."/>
            <person name="Hetru C."/>
            <person name="Jiang H."/>
            <person name="Grimmelikhuijzen C.J."/>
            <person name="Hauser F."/>
            <person name="Cazzamali G."/>
            <person name="Williamson M."/>
            <person name="Park Y."/>
            <person name="Li B."/>
            <person name="Tanaka Y."/>
            <person name="Predel R."/>
            <person name="Neupert S."/>
            <person name="Schachtner J."/>
            <person name="Verleyen P."/>
            <person name="Raible F."/>
            <person name="Bork P."/>
            <person name="Friedrich M."/>
            <person name="Walden K.K."/>
            <person name="Robertson H.M."/>
            <person name="Angeli S."/>
            <person name="Foret S."/>
            <person name="Bucher G."/>
            <person name="Schuetz S."/>
            <person name="Maleszka R."/>
            <person name="Wimmer E.A."/>
            <person name="Beeman R.W."/>
            <person name="Lorenzen M."/>
            <person name="Tomoyasu Y."/>
            <person name="Miller S.C."/>
            <person name="Grossmann D."/>
            <person name="Bucher G."/>
        </authorList>
    </citation>
    <scope>NUCLEOTIDE SEQUENCE [LARGE SCALE GENOMIC DNA]</scope>
    <source>
        <strain evidence="8 9">Georgia GA2</strain>
    </source>
</reference>
<dbReference type="PANTHER" id="PTHR13581:SF5">
    <property type="entry name" value="MRG_MORF4L-BINDING PROTEIN"/>
    <property type="match status" value="1"/>
</dbReference>
<evidence type="ECO:0000313" key="8">
    <source>
        <dbReference type="EMBL" id="EFA06618.2"/>
    </source>
</evidence>